<protein>
    <submittedName>
        <fullName evidence="3">DUF2813 domain-containing protein</fullName>
    </submittedName>
</protein>
<dbReference type="Pfam" id="PF20469">
    <property type="entry name" value="OLD-like_TOPRIM"/>
    <property type="match status" value="1"/>
</dbReference>
<feature type="domain" description="Endonuclease GajA/Old nuclease/RecF-like AAA" evidence="1">
    <location>
        <begin position="1"/>
        <end position="82"/>
    </location>
</feature>
<dbReference type="PANTHER" id="PTHR43581">
    <property type="entry name" value="ATP/GTP PHOSPHATASE"/>
    <property type="match status" value="1"/>
</dbReference>
<dbReference type="InterPro" id="IPR027417">
    <property type="entry name" value="P-loop_NTPase"/>
</dbReference>
<dbReference type="Gene3D" id="3.40.50.300">
    <property type="entry name" value="P-loop containing nucleotide triphosphate hydrolases"/>
    <property type="match status" value="1"/>
</dbReference>
<feature type="domain" description="OLD protein-like TOPRIM" evidence="2">
    <location>
        <begin position="388"/>
        <end position="464"/>
    </location>
</feature>
<dbReference type="EMBL" id="AABDGJ010000005">
    <property type="protein sequence ID" value="EAG6990597.1"/>
    <property type="molecule type" value="Genomic_DNA"/>
</dbReference>
<name>A0A9P2EBH0_LISMN</name>
<dbReference type="RefSeq" id="WP_021496860.1">
    <property type="nucleotide sequence ID" value="NZ_CP016629.1"/>
</dbReference>
<dbReference type="PANTHER" id="PTHR43581:SF4">
    <property type="entry name" value="ATP_GTP PHOSPHATASE"/>
    <property type="match status" value="1"/>
</dbReference>
<gene>
    <name evidence="3" type="ORF">AB917_08345</name>
</gene>
<proteinExistence type="predicted"/>
<evidence type="ECO:0000313" key="4">
    <source>
        <dbReference type="Proteomes" id="UP000548278"/>
    </source>
</evidence>
<dbReference type="Pfam" id="PF13175">
    <property type="entry name" value="AAA_15"/>
    <property type="match status" value="2"/>
</dbReference>
<evidence type="ECO:0000313" key="3">
    <source>
        <dbReference type="EMBL" id="EAG6990597.1"/>
    </source>
</evidence>
<dbReference type="SUPFAM" id="SSF52540">
    <property type="entry name" value="P-loop containing nucleoside triphosphate hydrolases"/>
    <property type="match status" value="1"/>
</dbReference>
<accession>A0A9P2EBH0</accession>
<sequence length="638" mass="72511">MYLSSLRLKNFRSFDSESHEIKFNKGLTVLVGENDSGKSAILDAIRIVLGTTDFSWYRVNDSDFHNEDCSLEIEIICKFSDLSPLETSAFLEYLTYEEGKNPSLYLHWKCRYMQSFKPPRPVSSMVTGKNGDGPALSPESREILRVTYLRALRDAYSDMQSGRNSRLSQVVQNIPDILKGESDLKEGVKLEELSLIGIFNLSNNLLADYPALKKIKEQMTDILKNQMLLDSDNLATRFRVTGSATADTRKLTSLLEKLDLTIDKDTTSLKGIPGLGTSNIMSMACELLLRRNSQEACQLLLIEEPEAHIHAQRQMKLVKSLQADSEANSQQIILTTHSPQLASAVKLENIILIKNGKAYPLSKSETSLGPDDYIFLERYLDSTKANLFFARNVIVVEGPGEALLLPTLSRLLNRDFVDFGVSLVDVRSTGLRRYSKIFQRKNKDDPKHSGDWLNVNVACVTDRDIMPNCAPRICLNNDYRDDNTNWPEKNDRKWRAESDFNDTEKDTYLNDIESKASGQNVKTFVSNKWTLEYDLAYYGLESLDMKKALINALVKTTYAQVNWKSKTTEILMALDSRASKEEKASYFHSFFTIRKASKAEFSQQLASELEANFFRKEEELKALLPPYIVDSILYVTKY</sequence>
<organism evidence="3 4">
    <name type="scientific">Listeria monocytogenes</name>
    <dbReference type="NCBI Taxonomy" id="1639"/>
    <lineage>
        <taxon>Bacteria</taxon>
        <taxon>Bacillati</taxon>
        <taxon>Bacillota</taxon>
        <taxon>Bacilli</taxon>
        <taxon>Bacillales</taxon>
        <taxon>Listeriaceae</taxon>
        <taxon>Listeria</taxon>
    </lineage>
</organism>
<dbReference type="Proteomes" id="UP000548278">
    <property type="component" value="Unassembled WGS sequence"/>
</dbReference>
<comment type="caution">
    <text evidence="3">The sequence shown here is derived from an EMBL/GenBank/DDBJ whole genome shotgun (WGS) entry which is preliminary data.</text>
</comment>
<dbReference type="InterPro" id="IPR041685">
    <property type="entry name" value="AAA_GajA/Old/RecF-like"/>
</dbReference>
<evidence type="ECO:0000259" key="2">
    <source>
        <dbReference type="Pfam" id="PF20469"/>
    </source>
</evidence>
<dbReference type="AlphaFoldDB" id="A0A9P2EBH0"/>
<evidence type="ECO:0000259" key="1">
    <source>
        <dbReference type="Pfam" id="PF13175"/>
    </source>
</evidence>
<feature type="domain" description="Endonuclease GajA/Old nuclease/RecF-like AAA" evidence="1">
    <location>
        <begin position="254"/>
        <end position="342"/>
    </location>
</feature>
<dbReference type="InterPro" id="IPR034139">
    <property type="entry name" value="TOPRIM_OLD"/>
</dbReference>
<dbReference type="InterPro" id="IPR051396">
    <property type="entry name" value="Bact_Antivir_Def_Nuclease"/>
</dbReference>
<reference evidence="3 4" key="1">
    <citation type="submission" date="2019-04" db="EMBL/GenBank/DDBJ databases">
        <authorList>
            <consortium name="GenomeTrakr network: Whole genome sequencing for foodborne pathogen traceback"/>
        </authorList>
    </citation>
    <scope>NUCLEOTIDE SEQUENCE [LARGE SCALE GENOMIC DNA]</scope>
    <source>
        <strain evidence="3 4">CFSAN004300</strain>
    </source>
</reference>